<feature type="compositionally biased region" description="Polar residues" evidence="1">
    <location>
        <begin position="254"/>
        <end position="266"/>
    </location>
</feature>
<gene>
    <name evidence="3" type="ORF">IFR04_008310</name>
</gene>
<dbReference type="Proteomes" id="UP000664132">
    <property type="component" value="Unassembled WGS sequence"/>
</dbReference>
<name>A0A8H7TF20_9HELO</name>
<evidence type="ECO:0000259" key="2">
    <source>
        <dbReference type="Pfam" id="PF00561"/>
    </source>
</evidence>
<dbReference type="SUPFAM" id="SSF53474">
    <property type="entry name" value="alpha/beta-Hydrolases"/>
    <property type="match status" value="1"/>
</dbReference>
<dbReference type="Gene3D" id="3.40.50.1820">
    <property type="entry name" value="alpha/beta hydrolase"/>
    <property type="match status" value="1"/>
</dbReference>
<keyword evidence="4" id="KW-1185">Reference proteome</keyword>
<dbReference type="InterPro" id="IPR000073">
    <property type="entry name" value="AB_hydrolase_1"/>
</dbReference>
<feature type="domain" description="AB hydrolase-1" evidence="2">
    <location>
        <begin position="27"/>
        <end position="169"/>
    </location>
</feature>
<dbReference type="PANTHER" id="PTHR43798:SF33">
    <property type="entry name" value="HYDROLASE, PUTATIVE (AFU_ORTHOLOGUE AFUA_2G14860)-RELATED"/>
    <property type="match status" value="1"/>
</dbReference>
<comment type="caution">
    <text evidence="3">The sequence shown here is derived from an EMBL/GenBank/DDBJ whole genome shotgun (WGS) entry which is preliminary data.</text>
</comment>
<dbReference type="EMBL" id="JAFJYH010000125">
    <property type="protein sequence ID" value="KAG4418599.1"/>
    <property type="molecule type" value="Genomic_DNA"/>
</dbReference>
<evidence type="ECO:0000256" key="1">
    <source>
        <dbReference type="SAM" id="MobiDB-lite"/>
    </source>
</evidence>
<feature type="region of interest" description="Disordered" evidence="1">
    <location>
        <begin position="254"/>
        <end position="275"/>
    </location>
</feature>
<accession>A0A8H7TF20</accession>
<dbReference type="InterPro" id="IPR029058">
    <property type="entry name" value="AB_hydrolase_fold"/>
</dbReference>
<dbReference type="PANTHER" id="PTHR43798">
    <property type="entry name" value="MONOACYLGLYCEROL LIPASE"/>
    <property type="match status" value="1"/>
</dbReference>
<reference evidence="3" key="1">
    <citation type="submission" date="2021-02" db="EMBL/GenBank/DDBJ databases">
        <title>Genome sequence Cadophora malorum strain M34.</title>
        <authorList>
            <person name="Stefanovic E."/>
            <person name="Vu D."/>
            <person name="Scully C."/>
            <person name="Dijksterhuis J."/>
            <person name="Roader J."/>
            <person name="Houbraken J."/>
        </authorList>
    </citation>
    <scope>NUCLEOTIDE SEQUENCE</scope>
    <source>
        <strain evidence="3">M34</strain>
    </source>
</reference>
<organism evidence="3 4">
    <name type="scientific">Cadophora malorum</name>
    <dbReference type="NCBI Taxonomy" id="108018"/>
    <lineage>
        <taxon>Eukaryota</taxon>
        <taxon>Fungi</taxon>
        <taxon>Dikarya</taxon>
        <taxon>Ascomycota</taxon>
        <taxon>Pezizomycotina</taxon>
        <taxon>Leotiomycetes</taxon>
        <taxon>Helotiales</taxon>
        <taxon>Ploettnerulaceae</taxon>
        <taxon>Cadophora</taxon>
    </lineage>
</organism>
<evidence type="ECO:0000313" key="4">
    <source>
        <dbReference type="Proteomes" id="UP000664132"/>
    </source>
</evidence>
<dbReference type="InterPro" id="IPR050266">
    <property type="entry name" value="AB_hydrolase_sf"/>
</dbReference>
<dbReference type="Pfam" id="PF00561">
    <property type="entry name" value="Abhydrolase_1"/>
    <property type="match status" value="1"/>
</dbReference>
<evidence type="ECO:0000313" key="3">
    <source>
        <dbReference type="EMBL" id="KAG4418599.1"/>
    </source>
</evidence>
<dbReference type="AlphaFoldDB" id="A0A8H7TF20"/>
<protein>
    <recommendedName>
        <fullName evidence="2">AB hydrolase-1 domain-containing protein</fullName>
    </recommendedName>
</protein>
<dbReference type="OrthoDB" id="408373at2759"/>
<proteinExistence type="predicted"/>
<sequence length="320" mass="35329">MAEMKSIRRVETDDGISWYVEQSGSGPHIVLVASGEGDCHSFPGLAMLLSPTYTVTTFDMPGFSRTIAPPSALEYLTPAKGAEQIITLLDKLHITRATFYGSSSGGLFALALMQNYEERVEQIFIHEVPMHAIGELRDWVDAPPSENGKIVAYCKELFANVMNENAAAWESLVDEAKWEKEQLKAAKNKINWSVGGLMPLGIFYENVIVATEVGIAIKVLNYTQRMPSTKPKFEMSSTTASKFLSEKDYSSLASETPKSSFDTNRSAEPATKDSLIRRIGRGIKKHAKEHHESVNGAFYAYYGQPLQPQAPVIEGAKQLN</sequence>
<dbReference type="GO" id="GO:0016020">
    <property type="term" value="C:membrane"/>
    <property type="evidence" value="ECO:0007669"/>
    <property type="project" value="TreeGrafter"/>
</dbReference>